<feature type="binding site" evidence="9">
    <location>
        <position position="146"/>
    </location>
    <ligand>
        <name>Fe cation</name>
        <dbReference type="ChEBI" id="CHEBI:24875"/>
        <label>2</label>
    </ligand>
</feature>
<keyword evidence="7 9" id="KW-0503">Monooxygenase</keyword>
<dbReference type="CDD" id="cd01042">
    <property type="entry name" value="DMQH"/>
    <property type="match status" value="1"/>
</dbReference>
<evidence type="ECO:0000256" key="5">
    <source>
        <dbReference type="ARBA" id="ARBA00023002"/>
    </source>
</evidence>
<organism evidence="10 11">
    <name type="scientific">Methylohalomonas lacus</name>
    <dbReference type="NCBI Taxonomy" id="398773"/>
    <lineage>
        <taxon>Bacteria</taxon>
        <taxon>Pseudomonadati</taxon>
        <taxon>Pseudomonadota</taxon>
        <taxon>Gammaproteobacteria</taxon>
        <taxon>Methylohalomonadales</taxon>
        <taxon>Methylohalomonadaceae</taxon>
        <taxon>Methylohalomonas</taxon>
    </lineage>
</organism>
<dbReference type="GO" id="GO:0046872">
    <property type="term" value="F:metal ion binding"/>
    <property type="evidence" value="ECO:0007669"/>
    <property type="project" value="UniProtKB-KW"/>
</dbReference>
<reference evidence="10" key="1">
    <citation type="submission" date="2022-08" db="EMBL/GenBank/DDBJ databases">
        <title>Genomic Encyclopedia of Type Strains, Phase III (KMG-III): the genomes of soil and plant-associated and newly described type strains.</title>
        <authorList>
            <person name="Whitman W."/>
        </authorList>
    </citation>
    <scope>NUCLEOTIDE SEQUENCE</scope>
    <source>
        <strain evidence="10">HMT 1</strain>
    </source>
</reference>
<dbReference type="AlphaFoldDB" id="A0AAE3L177"/>
<feature type="binding site" evidence="9">
    <location>
        <position position="178"/>
    </location>
    <ligand>
        <name>Fe cation</name>
        <dbReference type="ChEBI" id="CHEBI:24875"/>
        <label>1</label>
    </ligand>
</feature>
<feature type="binding site" evidence="9">
    <location>
        <position position="64"/>
    </location>
    <ligand>
        <name>Fe cation</name>
        <dbReference type="ChEBI" id="CHEBI:24875"/>
        <label>1</label>
    </ligand>
</feature>
<dbReference type="Pfam" id="PF03232">
    <property type="entry name" value="COQ7"/>
    <property type="match status" value="1"/>
</dbReference>
<dbReference type="HAMAP" id="MF_01658">
    <property type="entry name" value="COQ7"/>
    <property type="match status" value="1"/>
</dbReference>
<evidence type="ECO:0000256" key="4">
    <source>
        <dbReference type="ARBA" id="ARBA00022723"/>
    </source>
</evidence>
<keyword evidence="4 9" id="KW-0479">Metal-binding</keyword>
<dbReference type="InterPro" id="IPR012347">
    <property type="entry name" value="Ferritin-like"/>
</dbReference>
<dbReference type="PANTHER" id="PTHR11237">
    <property type="entry name" value="COENZYME Q10 BIOSYNTHESIS PROTEIN 7"/>
    <property type="match status" value="1"/>
</dbReference>
<evidence type="ECO:0000313" key="11">
    <source>
        <dbReference type="Proteomes" id="UP001204445"/>
    </source>
</evidence>
<evidence type="ECO:0000313" key="10">
    <source>
        <dbReference type="EMBL" id="MCS3903594.1"/>
    </source>
</evidence>
<dbReference type="Gene3D" id="1.20.1260.10">
    <property type="match status" value="1"/>
</dbReference>
<feature type="binding site" evidence="9">
    <location>
        <position position="181"/>
    </location>
    <ligand>
        <name>Fe cation</name>
        <dbReference type="ChEBI" id="CHEBI:24875"/>
        <label>2</label>
    </ligand>
</feature>
<accession>A0AAE3L177</accession>
<dbReference type="Proteomes" id="UP001204445">
    <property type="component" value="Unassembled WGS sequence"/>
</dbReference>
<keyword evidence="5 9" id="KW-0560">Oxidoreductase</keyword>
<feature type="binding site" evidence="9">
    <location>
        <position position="178"/>
    </location>
    <ligand>
        <name>Fe cation</name>
        <dbReference type="ChEBI" id="CHEBI:24875"/>
        <label>2</label>
    </ligand>
</feature>
<feature type="binding site" evidence="9">
    <location>
        <position position="94"/>
    </location>
    <ligand>
        <name>Fe cation</name>
        <dbReference type="ChEBI" id="CHEBI:24875"/>
        <label>2</label>
    </ligand>
</feature>
<comment type="subcellular location">
    <subcellularLocation>
        <location evidence="9">Cell membrane</location>
        <topology evidence="9">Peripheral membrane protein</topology>
    </subcellularLocation>
</comment>
<dbReference type="SUPFAM" id="SSF47240">
    <property type="entry name" value="Ferritin-like"/>
    <property type="match status" value="1"/>
</dbReference>
<comment type="cofactor">
    <cofactor evidence="9">
        <name>Fe cation</name>
        <dbReference type="ChEBI" id="CHEBI:24875"/>
    </cofactor>
    <text evidence="9">Binds 2 iron ions per subunit.</text>
</comment>
<keyword evidence="10" id="KW-0830">Ubiquinone</keyword>
<evidence type="ECO:0000256" key="9">
    <source>
        <dbReference type="HAMAP-Rule" id="MF_01658"/>
    </source>
</evidence>
<feature type="binding site" evidence="9">
    <location>
        <position position="97"/>
    </location>
    <ligand>
        <name>Fe cation</name>
        <dbReference type="ChEBI" id="CHEBI:24875"/>
        <label>1</label>
    </ligand>
</feature>
<comment type="catalytic activity">
    <reaction evidence="9">
        <text>a 5-methoxy-2-methyl-3-(all-trans-polyprenyl)benzene-1,4-diol + AH2 + O2 = a 3-demethylubiquinol + A + H2O</text>
        <dbReference type="Rhea" id="RHEA:50908"/>
        <dbReference type="Rhea" id="RHEA-COMP:10859"/>
        <dbReference type="Rhea" id="RHEA-COMP:10914"/>
        <dbReference type="ChEBI" id="CHEBI:13193"/>
        <dbReference type="ChEBI" id="CHEBI:15377"/>
        <dbReference type="ChEBI" id="CHEBI:15379"/>
        <dbReference type="ChEBI" id="CHEBI:17499"/>
        <dbReference type="ChEBI" id="CHEBI:84167"/>
        <dbReference type="ChEBI" id="CHEBI:84422"/>
        <dbReference type="EC" id="1.14.99.60"/>
    </reaction>
</comment>
<dbReference type="RefSeq" id="WP_259055468.1">
    <property type="nucleotide sequence ID" value="NZ_JANUCT010000010.1"/>
</dbReference>
<gene>
    <name evidence="9" type="primary">coq7</name>
    <name evidence="10" type="ORF">J2T55_001623</name>
</gene>
<dbReference type="GO" id="GO:0006744">
    <property type="term" value="P:ubiquinone biosynthetic process"/>
    <property type="evidence" value="ECO:0007669"/>
    <property type="project" value="UniProtKB-UniRule"/>
</dbReference>
<comment type="pathway">
    <text evidence="1 9">Cofactor biosynthesis; ubiquinone biosynthesis.</text>
</comment>
<dbReference type="InterPro" id="IPR011566">
    <property type="entry name" value="Ubq_synth_Coq7"/>
</dbReference>
<evidence type="ECO:0000256" key="8">
    <source>
        <dbReference type="ARBA" id="ARBA00023136"/>
    </source>
</evidence>
<dbReference type="InterPro" id="IPR047809">
    <property type="entry name" value="COQ7_proteobact"/>
</dbReference>
<keyword evidence="3 9" id="KW-0831">Ubiquinone biosynthesis</keyword>
<evidence type="ECO:0000256" key="6">
    <source>
        <dbReference type="ARBA" id="ARBA00023004"/>
    </source>
</evidence>
<name>A0AAE3L177_9GAMM</name>
<keyword evidence="2 9" id="KW-1003">Cell membrane</keyword>
<keyword evidence="8 9" id="KW-0472">Membrane</keyword>
<sequence>MTQLRRQFSPTDNLIRRFDGWLRRLQPAAAVTRPNPAADTVDSALAPAERRHSAALMRVNHSGEVCAQALYCGQALTARQVPLRRHLLAAAAEEADHLAWCAQRLQELDDRTSYLNPLWYAGSLAIGSLAGLSGDRWSLGFVAETERQVEQHLEGHRQRLPAGDRRSRAIVEQMQADEVRHGRDALNAGGRVLPGPVRLAMRASARVMTTTSYWL</sequence>
<keyword evidence="6 9" id="KW-0408">Iron</keyword>
<dbReference type="NCBIfam" id="NF033656">
    <property type="entry name" value="DMQ_monoox_COQ7"/>
    <property type="match status" value="1"/>
</dbReference>
<dbReference type="InterPro" id="IPR009078">
    <property type="entry name" value="Ferritin-like_SF"/>
</dbReference>
<evidence type="ECO:0000256" key="7">
    <source>
        <dbReference type="ARBA" id="ARBA00023033"/>
    </source>
</evidence>
<comment type="similarity">
    <text evidence="9">Belongs to the COQ7 family.</text>
</comment>
<dbReference type="EC" id="1.14.99.60" evidence="9"/>
<comment type="function">
    <text evidence="9">Catalyzes the hydroxylation of 2-nonaprenyl-3-methyl-6-methoxy-1,4-benzoquinol during ubiquinone biosynthesis.</text>
</comment>
<dbReference type="GO" id="GO:0008682">
    <property type="term" value="F:3-demethoxyubiquinol 3-hydroxylase activity"/>
    <property type="evidence" value="ECO:0007669"/>
    <property type="project" value="UniProtKB-EC"/>
</dbReference>
<evidence type="ECO:0000256" key="2">
    <source>
        <dbReference type="ARBA" id="ARBA00022475"/>
    </source>
</evidence>
<evidence type="ECO:0000256" key="3">
    <source>
        <dbReference type="ARBA" id="ARBA00022688"/>
    </source>
</evidence>
<evidence type="ECO:0000256" key="1">
    <source>
        <dbReference type="ARBA" id="ARBA00004749"/>
    </source>
</evidence>
<feature type="binding site" evidence="9">
    <location>
        <position position="94"/>
    </location>
    <ligand>
        <name>Fe cation</name>
        <dbReference type="ChEBI" id="CHEBI:24875"/>
        <label>1</label>
    </ligand>
</feature>
<proteinExistence type="inferred from homology"/>
<keyword evidence="11" id="KW-1185">Reference proteome</keyword>
<protein>
    <recommendedName>
        <fullName evidence="9">3-demethoxyubiquinol 3-hydroxylase</fullName>
        <shortName evidence="9">DMQ hydroxylase</shortName>
        <ecNumber evidence="9">1.14.99.60</ecNumber>
    </recommendedName>
    <alternativeName>
        <fullName evidence="9">2-nonaprenyl-3-methyl-6-methoxy-1,4-benzoquinol hydroxylase</fullName>
    </alternativeName>
</protein>
<dbReference type="EMBL" id="JANUCT010000010">
    <property type="protein sequence ID" value="MCS3903594.1"/>
    <property type="molecule type" value="Genomic_DNA"/>
</dbReference>
<dbReference type="GO" id="GO:0005886">
    <property type="term" value="C:plasma membrane"/>
    <property type="evidence" value="ECO:0007669"/>
    <property type="project" value="UniProtKB-SubCell"/>
</dbReference>
<comment type="caution">
    <text evidence="10">The sequence shown here is derived from an EMBL/GenBank/DDBJ whole genome shotgun (WGS) entry which is preliminary data.</text>
</comment>
<dbReference type="PANTHER" id="PTHR11237:SF4">
    <property type="entry name" value="5-DEMETHOXYUBIQUINONE HYDROXYLASE, MITOCHONDRIAL"/>
    <property type="match status" value="1"/>
</dbReference>